<dbReference type="SUPFAM" id="SSF52047">
    <property type="entry name" value="RNI-like"/>
    <property type="match status" value="1"/>
</dbReference>
<dbReference type="AlphaFoldDB" id="A0ABD3MDT5"/>
<feature type="compositionally biased region" description="Pro residues" evidence="1">
    <location>
        <begin position="203"/>
        <end position="213"/>
    </location>
</feature>
<gene>
    <name evidence="2" type="ORF">ACHAWU_001273</name>
</gene>
<dbReference type="Proteomes" id="UP001530293">
    <property type="component" value="Unassembled WGS sequence"/>
</dbReference>
<feature type="region of interest" description="Disordered" evidence="1">
    <location>
        <begin position="195"/>
        <end position="218"/>
    </location>
</feature>
<evidence type="ECO:0000313" key="2">
    <source>
        <dbReference type="EMBL" id="KAL3761757.1"/>
    </source>
</evidence>
<keyword evidence="3" id="KW-1185">Reference proteome</keyword>
<organism evidence="2 3">
    <name type="scientific">Discostella pseudostelligera</name>
    <dbReference type="NCBI Taxonomy" id="259834"/>
    <lineage>
        <taxon>Eukaryota</taxon>
        <taxon>Sar</taxon>
        <taxon>Stramenopiles</taxon>
        <taxon>Ochrophyta</taxon>
        <taxon>Bacillariophyta</taxon>
        <taxon>Coscinodiscophyceae</taxon>
        <taxon>Thalassiosirophycidae</taxon>
        <taxon>Stephanodiscales</taxon>
        <taxon>Stephanodiscaceae</taxon>
        <taxon>Discostella</taxon>
    </lineage>
</organism>
<accession>A0ABD3MDT5</accession>
<dbReference type="EMBL" id="JALLBG020000147">
    <property type="protein sequence ID" value="KAL3761757.1"/>
    <property type="molecule type" value="Genomic_DNA"/>
</dbReference>
<sequence length="1064" mass="119428">MLPKLYSTIEEIHFHDPSLLSVAAAASSAAASQVSVSSPKLKLKIEDRVSIPSPSSSPPECQHEDSSTAQEKQQNINESATSLPHLFLHFDINETILVGDVAGNDTVEECLNKIIAKVAFVSTADTTATAINTTDCVDGPENCYGRSYGSGASNNFKSFLPKRWWDGSELSPPCTIKSTTTANIQINECNHHCNLDRASSAPSQPPPPPPTPSPLYTGWTNPDNTCSYYKTKYKRHAKEFTMYHPQYRPMYELLQSNLMLDCVQEEVKGSSTGDEVEEDDHDDDNMFQHFIPAFFHTLMYYFPSTKTATSNTNSTTADTVVSRNNSNNNTNRNTYSGIEYDCITRRLPRPTKTTLVLRTFGTDLHRVTRAISEFAKGNHPTFPEYYNPNLILEDEDELFCGGWVGRRSGVHNHLGLGGDDNDGDEKDELIYELQSIPSSSCSHEQHYCCYSGDEEILNYLQSKHFVGIQDSYSFWDAHDCAPWAGKPVWARKVMKMPGKRAHDDNHLHQFNHHHILLDDNIHNDPNDGAGAIRIPVLADVDDDDDATPTTTLSAKTCATMTKYTSLHGSEALEMHGRHLIRVPTVRPILEPDWFIRQIEDARWRICVEEEGKKDDHDYCGEEGSSKENKESCLVLSGKDLSDDELHQIFIQQPPNQTFKKMDLSRNRLKCLSNVIFSYSTLVHLDISRNSLHGLPAEIRNLTNLVELIALSNNLRMRQLPLEAMASLRHLKLLDLRYNRKLKRCALLALREALAPNNNSKLLEIRCTTMDVVEVDDSSLHAENDSTQIKSEEKKKLSACDRDATLLRSQLEPLSTPQLRKRLEQSFGVSLSDGVTEQDSYDREFIMTKVLGCYDQHGPRRIVKVEGNLVPSSERLASLLTELEAIPWPRTTRERPKIRAENYMILQKPGSGKSESARTRKETAKLDKYRALFELAVETLAEHDPDFAQRFTALAVTRNFVGSPHIDTLNVGPFYGISLGEFTGGGAIAVEYSPFVVAEVNTHGRFGKVDGRFPHWVTPYEGTRYSLIFYVTSGIVEPQTTAIFPPLLLDDALHGVLSQGMSPQK</sequence>
<proteinExistence type="predicted"/>
<evidence type="ECO:0000256" key="1">
    <source>
        <dbReference type="SAM" id="MobiDB-lite"/>
    </source>
</evidence>
<dbReference type="PANTHER" id="PTHR36960">
    <property type="entry name" value="SI:DKEY-32E6.3"/>
    <property type="match status" value="1"/>
</dbReference>
<protein>
    <submittedName>
        <fullName evidence="2">Uncharacterized protein</fullName>
    </submittedName>
</protein>
<name>A0ABD3MDT5_9STRA</name>
<reference evidence="2 3" key="1">
    <citation type="submission" date="2024-10" db="EMBL/GenBank/DDBJ databases">
        <title>Updated reference genomes for cyclostephanoid diatoms.</title>
        <authorList>
            <person name="Roberts W.R."/>
            <person name="Alverson A.J."/>
        </authorList>
    </citation>
    <scope>NUCLEOTIDE SEQUENCE [LARGE SCALE GENOMIC DNA]</scope>
    <source>
        <strain evidence="2 3">AJA232-27</strain>
    </source>
</reference>
<comment type="caution">
    <text evidence="2">The sequence shown here is derived from an EMBL/GenBank/DDBJ whole genome shotgun (WGS) entry which is preliminary data.</text>
</comment>
<dbReference type="PANTHER" id="PTHR36960:SF1">
    <property type="entry name" value="SI:DKEY-32E6.3"/>
    <property type="match status" value="1"/>
</dbReference>
<dbReference type="InterPro" id="IPR032675">
    <property type="entry name" value="LRR_dom_sf"/>
</dbReference>
<feature type="region of interest" description="Disordered" evidence="1">
    <location>
        <begin position="311"/>
        <end position="332"/>
    </location>
</feature>
<feature type="region of interest" description="Disordered" evidence="1">
    <location>
        <begin position="49"/>
        <end position="75"/>
    </location>
</feature>
<evidence type="ECO:0000313" key="3">
    <source>
        <dbReference type="Proteomes" id="UP001530293"/>
    </source>
</evidence>
<dbReference type="Gene3D" id="3.80.10.10">
    <property type="entry name" value="Ribonuclease Inhibitor"/>
    <property type="match status" value="1"/>
</dbReference>